<dbReference type="AlphaFoldDB" id="A0A0E9WCK5"/>
<sequence length="60" mass="6928">MIPEIKCHIADETNQTESTLEELPVLLHKSVFINICLYILSYLNCEFIPLLKSKVSKAHR</sequence>
<reference evidence="1" key="2">
    <citation type="journal article" date="2015" name="Fish Shellfish Immunol.">
        <title>Early steps in the European eel (Anguilla anguilla)-Vibrio vulnificus interaction in the gills: Role of the RtxA13 toxin.</title>
        <authorList>
            <person name="Callol A."/>
            <person name="Pajuelo D."/>
            <person name="Ebbesson L."/>
            <person name="Teles M."/>
            <person name="MacKenzie S."/>
            <person name="Amaro C."/>
        </authorList>
    </citation>
    <scope>NUCLEOTIDE SEQUENCE</scope>
</reference>
<accession>A0A0E9WCK5</accession>
<evidence type="ECO:0000313" key="1">
    <source>
        <dbReference type="EMBL" id="JAH88134.1"/>
    </source>
</evidence>
<protein>
    <submittedName>
        <fullName evidence="1">Uncharacterized protein</fullName>
    </submittedName>
</protein>
<name>A0A0E9WCK5_ANGAN</name>
<proteinExistence type="predicted"/>
<dbReference type="EMBL" id="GBXM01020443">
    <property type="protein sequence ID" value="JAH88134.1"/>
    <property type="molecule type" value="Transcribed_RNA"/>
</dbReference>
<reference evidence="1" key="1">
    <citation type="submission" date="2014-11" db="EMBL/GenBank/DDBJ databases">
        <authorList>
            <person name="Amaro Gonzalez C."/>
        </authorList>
    </citation>
    <scope>NUCLEOTIDE SEQUENCE</scope>
</reference>
<organism evidence="1">
    <name type="scientific">Anguilla anguilla</name>
    <name type="common">European freshwater eel</name>
    <name type="synonym">Muraena anguilla</name>
    <dbReference type="NCBI Taxonomy" id="7936"/>
    <lineage>
        <taxon>Eukaryota</taxon>
        <taxon>Metazoa</taxon>
        <taxon>Chordata</taxon>
        <taxon>Craniata</taxon>
        <taxon>Vertebrata</taxon>
        <taxon>Euteleostomi</taxon>
        <taxon>Actinopterygii</taxon>
        <taxon>Neopterygii</taxon>
        <taxon>Teleostei</taxon>
        <taxon>Anguilliformes</taxon>
        <taxon>Anguillidae</taxon>
        <taxon>Anguilla</taxon>
    </lineage>
</organism>